<dbReference type="PROSITE" id="PS50268">
    <property type="entry name" value="CADHERIN_2"/>
    <property type="match status" value="1"/>
</dbReference>
<dbReference type="GO" id="GO:0007156">
    <property type="term" value="P:homophilic cell adhesion via plasma membrane adhesion molecules"/>
    <property type="evidence" value="ECO:0007669"/>
    <property type="project" value="InterPro"/>
</dbReference>
<dbReference type="Gene3D" id="2.120.10.30">
    <property type="entry name" value="TolB, C-terminal domain"/>
    <property type="match status" value="1"/>
</dbReference>
<evidence type="ECO:0000313" key="4">
    <source>
        <dbReference type="Proteomes" id="UP000439780"/>
    </source>
</evidence>
<name>A0A845AFQ7_9SPHN</name>
<feature type="domain" description="Cadherin" evidence="2">
    <location>
        <begin position="42"/>
        <end position="154"/>
    </location>
</feature>
<dbReference type="RefSeq" id="WP_160752101.1">
    <property type="nucleotide sequence ID" value="NZ_WTYA01000002.1"/>
</dbReference>
<dbReference type="PROSITE" id="PS51257">
    <property type="entry name" value="PROKAR_LIPOPROTEIN"/>
    <property type="match status" value="1"/>
</dbReference>
<evidence type="ECO:0000256" key="1">
    <source>
        <dbReference type="SAM" id="SignalP"/>
    </source>
</evidence>
<dbReference type="EMBL" id="WTYA01000002">
    <property type="protein sequence ID" value="MXP27801.1"/>
    <property type="molecule type" value="Genomic_DNA"/>
</dbReference>
<dbReference type="AlphaFoldDB" id="A0A845AFQ7"/>
<reference evidence="3 4" key="1">
    <citation type="submission" date="2019-12" db="EMBL/GenBank/DDBJ databases">
        <title>Genomic-based taxomic classification of the family Erythrobacteraceae.</title>
        <authorList>
            <person name="Xu L."/>
        </authorList>
    </citation>
    <scope>NUCLEOTIDE SEQUENCE [LARGE SCALE GENOMIC DNA]</scope>
    <source>
        <strain evidence="3 4">KEMB 9005-328</strain>
    </source>
</reference>
<proteinExistence type="predicted"/>
<evidence type="ECO:0000259" key="2">
    <source>
        <dbReference type="PROSITE" id="PS50268"/>
    </source>
</evidence>
<keyword evidence="4" id="KW-1185">Reference proteome</keyword>
<feature type="signal peptide" evidence="1">
    <location>
        <begin position="1"/>
        <end position="24"/>
    </location>
</feature>
<sequence>MGRNSIITSSRNAVSLFGLAFALASCGGGGGSSSSINRAPQFSSASKVSVAENSTGSFYSAEASDPEGSTVVISIAGGADGPKFSLDGSGALTFVKSPNFDQPTDANHDNIYEVTLSAVDPKGASSTLALQVTVTNEHEGVATSLVANGFGPDAVITARTDKSGLLIASQDGSVSQIDPATDSISAVGNVFQTGETGRILAISHFNKMGVVMIDLDNVGVILRTIPLSDSLATYSSDKLIAGANTENARGALYIGGDGYLYAALGDPNGDNAQNSSSGLGKLFRVQIDPYCGASVGTYCFSAGAIGDGLHAPAGGGGYQQQSFLLDRGTDQQEEVDFYNQAASPLDFGWPYREGTYDRTANPPAAINGPSLTYGYGDDFYSGEGMTGAAYYTGAIASLNDKILMTDQSGKIFDFPASFLSDGTLHSAQEMENRTADFAPDSGTMGNPEAIVLDKSGRIFVLDDQGQLFGTS</sequence>
<dbReference type="GO" id="GO:0016020">
    <property type="term" value="C:membrane"/>
    <property type="evidence" value="ECO:0007669"/>
    <property type="project" value="InterPro"/>
</dbReference>
<protein>
    <recommendedName>
        <fullName evidence="2">Cadherin domain-containing protein</fullName>
    </recommendedName>
</protein>
<dbReference type="Proteomes" id="UP000439780">
    <property type="component" value="Unassembled WGS sequence"/>
</dbReference>
<organism evidence="3 4">
    <name type="scientific">Qipengyuania algicida</name>
    <dbReference type="NCBI Taxonomy" id="1836209"/>
    <lineage>
        <taxon>Bacteria</taxon>
        <taxon>Pseudomonadati</taxon>
        <taxon>Pseudomonadota</taxon>
        <taxon>Alphaproteobacteria</taxon>
        <taxon>Sphingomonadales</taxon>
        <taxon>Erythrobacteraceae</taxon>
        <taxon>Qipengyuania</taxon>
    </lineage>
</organism>
<dbReference type="PANTHER" id="PTHR19328">
    <property type="entry name" value="HEDGEHOG-INTERACTING PROTEIN"/>
    <property type="match status" value="1"/>
</dbReference>
<dbReference type="OrthoDB" id="9773411at2"/>
<comment type="caution">
    <text evidence="3">The sequence shown here is derived from an EMBL/GenBank/DDBJ whole genome shotgun (WGS) entry which is preliminary data.</text>
</comment>
<accession>A0A845AFQ7</accession>
<dbReference type="InterPro" id="IPR002126">
    <property type="entry name" value="Cadherin-like_dom"/>
</dbReference>
<dbReference type="GO" id="GO:0005509">
    <property type="term" value="F:calcium ion binding"/>
    <property type="evidence" value="ECO:0007669"/>
    <property type="project" value="InterPro"/>
</dbReference>
<dbReference type="Gene3D" id="2.60.40.60">
    <property type="entry name" value="Cadherins"/>
    <property type="match status" value="1"/>
</dbReference>
<keyword evidence="1" id="KW-0732">Signal</keyword>
<dbReference type="Pfam" id="PF17963">
    <property type="entry name" value="Big_9"/>
    <property type="match status" value="1"/>
</dbReference>
<evidence type="ECO:0000313" key="3">
    <source>
        <dbReference type="EMBL" id="MXP27801.1"/>
    </source>
</evidence>
<dbReference type="InterPro" id="IPR011042">
    <property type="entry name" value="6-blade_b-propeller_TolB-like"/>
</dbReference>
<feature type="chain" id="PRO_5032641056" description="Cadherin domain-containing protein" evidence="1">
    <location>
        <begin position="25"/>
        <end position="471"/>
    </location>
</feature>
<gene>
    <name evidence="3" type="ORF">GRI58_03055</name>
</gene>